<keyword evidence="3" id="KW-1185">Reference proteome</keyword>
<dbReference type="KEGG" id="hyl:LPB072_18490"/>
<sequence>MLVLLGALELILEIFPGKVSARCPPKSLSAQLLRHFGIADKLGVSPQSSQPTARSVVEWRYLTGTQAIGEDVRELLHSYRQNTSAEIPPDLFSVLTEGLINVRHHAYPADSEIPPDLRRWWLFSRYVEPEGQTAGNLYIAIYDMGVGIPTTMKERLERGEVILNLIEQVIPTGKALDKALLLQAVEHRRSGTGLPHRGNGLPEMREFVASTSAGRLYIVSGSAQYSYGPSSQEGMVTAYSRSFPGTLILWSLPLKLKE</sequence>
<gene>
    <name evidence="1" type="ORF">LPB072_18490</name>
    <name evidence="2" type="ORF">LPB72_06060</name>
</gene>
<accession>A0A162PAB8</accession>
<dbReference type="AlphaFoldDB" id="A0A162PAB8"/>
<organism evidence="1 4">
    <name type="scientific">Hydrogenophaga crassostreae</name>
    <dbReference type="NCBI Taxonomy" id="1763535"/>
    <lineage>
        <taxon>Bacteria</taxon>
        <taxon>Pseudomonadati</taxon>
        <taxon>Pseudomonadota</taxon>
        <taxon>Betaproteobacteria</taxon>
        <taxon>Burkholderiales</taxon>
        <taxon>Comamonadaceae</taxon>
        <taxon>Hydrogenophaga</taxon>
    </lineage>
</organism>
<evidence type="ECO:0000313" key="3">
    <source>
        <dbReference type="Proteomes" id="UP000185657"/>
    </source>
</evidence>
<protein>
    <recommendedName>
        <fullName evidence="5">Histidine kinase/HSP90-like ATPase domain-containing protein</fullName>
    </recommendedName>
</protein>
<dbReference type="EMBL" id="CP017476">
    <property type="protein sequence ID" value="AOW14527.1"/>
    <property type="molecule type" value="Genomic_DNA"/>
</dbReference>
<evidence type="ECO:0000313" key="2">
    <source>
        <dbReference type="EMBL" id="OAD43063.1"/>
    </source>
</evidence>
<name>A0A162PAB8_9BURK</name>
<dbReference type="STRING" id="1763535.LPB072_18490"/>
<proteinExistence type="predicted"/>
<dbReference type="Proteomes" id="UP000185657">
    <property type="component" value="Unassembled WGS sequence"/>
</dbReference>
<evidence type="ECO:0008006" key="5">
    <source>
        <dbReference type="Google" id="ProtNLM"/>
    </source>
</evidence>
<dbReference type="Proteomes" id="UP000185680">
    <property type="component" value="Chromosome"/>
</dbReference>
<reference evidence="2 3" key="1">
    <citation type="submission" date="2016-02" db="EMBL/GenBank/DDBJ databases">
        <title>Draft genome sequence of Hydrogenophaga sp. LPB0072.</title>
        <authorList>
            <person name="Shin S.-K."/>
            <person name="Yi H."/>
        </authorList>
    </citation>
    <scope>NUCLEOTIDE SEQUENCE [LARGE SCALE GENOMIC DNA]</scope>
    <source>
        <strain evidence="2 3">LPB0072</strain>
    </source>
</reference>
<evidence type="ECO:0000313" key="4">
    <source>
        <dbReference type="Proteomes" id="UP000185680"/>
    </source>
</evidence>
<reference evidence="1 4" key="2">
    <citation type="submission" date="2016-10" db="EMBL/GenBank/DDBJ databases">
        <title>Hydorgenophaga sp. LPB0072 isolated from gastropod.</title>
        <authorList>
            <person name="Kim E."/>
            <person name="Yi H."/>
        </authorList>
    </citation>
    <scope>NUCLEOTIDE SEQUENCE [LARGE SCALE GENOMIC DNA]</scope>
    <source>
        <strain evidence="1 4">LPB0072</strain>
    </source>
</reference>
<dbReference type="EMBL" id="LVWD01000005">
    <property type="protein sequence ID" value="OAD43063.1"/>
    <property type="molecule type" value="Genomic_DNA"/>
</dbReference>
<evidence type="ECO:0000313" key="1">
    <source>
        <dbReference type="EMBL" id="AOW14527.1"/>
    </source>
</evidence>